<dbReference type="GO" id="GO:0003993">
    <property type="term" value="F:acid phosphatase activity"/>
    <property type="evidence" value="ECO:0007669"/>
    <property type="project" value="UniProtKB-EC"/>
</dbReference>
<keyword evidence="2" id="KW-0325">Glycoprotein</keyword>
<sequence>MVTSFGALTAALALATTLGNVQALSAAPLYHPQNPYSSVPAEFKPALPSSLPPIPSNLPNLPANGPDGKALSFPGGLPPLPAPTTWTDARYNDYRPSKARLSYRGDDGMAVSWSTPKQLPIPAVLFGTKPDLLNRIATSTDSVTYNTSSYYSNHVVLDHLEPNTKYYYLPILGHPVKDVRSFTTALPAGDDREYTIAVVADLGTMGSLGLSDHVPPGAANPLTTGEVTTIQRLTMEKSQYDHVVHVGDIAYADYWLKEVVLGYINGSVAAGPELYEKINEEFYDEMEALTSTLPYHVAPGNHDSNCDNSGYKNYTESICPPALTHFTGYNQHWNMPSTFSGGFKNMWYSYNVGMVHYVVYDTETDLGPNLVGPEDIGGSSGANDGPLNPTHPNAQLDFLKKDLAAVDRSKTPWIVAAGHRPWYMAAKSKDLCTVCQEAFEQLFYDAGVDLIVNGHQHNMQRQAPLAPGAKLDANGLDNPKAPLYILTGAAGHFDGLDSAHTPYPAYSKFVNDTLYGFSRVTFHNKTHLTHDFVSSATNEVLDSATLYRRH</sequence>
<dbReference type="InterPro" id="IPR008963">
    <property type="entry name" value="Purple_acid_Pase-like_N"/>
</dbReference>
<gene>
    <name evidence="8" type="ORF">UTRI_01564</name>
</gene>
<comment type="similarity">
    <text evidence="3">Belongs to the metallophosphoesterase superfamily. Purple acid phosphatase family.</text>
</comment>
<accession>A0A5C3E079</accession>
<evidence type="ECO:0000256" key="3">
    <source>
        <dbReference type="RuleBase" id="RU361203"/>
    </source>
</evidence>
<comment type="catalytic activity">
    <reaction evidence="3">
        <text>a phosphate monoester + H2O = an alcohol + phosphate</text>
        <dbReference type="Rhea" id="RHEA:15017"/>
        <dbReference type="ChEBI" id="CHEBI:15377"/>
        <dbReference type="ChEBI" id="CHEBI:30879"/>
        <dbReference type="ChEBI" id="CHEBI:43474"/>
        <dbReference type="ChEBI" id="CHEBI:67140"/>
        <dbReference type="EC" id="3.1.3.2"/>
    </reaction>
</comment>
<keyword evidence="3" id="KW-0378">Hydrolase</keyword>
<feature type="signal peptide" evidence="3">
    <location>
        <begin position="1"/>
        <end position="23"/>
    </location>
</feature>
<evidence type="ECO:0000313" key="8">
    <source>
        <dbReference type="EMBL" id="SPO22886.1"/>
    </source>
</evidence>
<organism evidence="8 9">
    <name type="scientific">Ustilago trichophora</name>
    <dbReference type="NCBI Taxonomy" id="86804"/>
    <lineage>
        <taxon>Eukaryota</taxon>
        <taxon>Fungi</taxon>
        <taxon>Dikarya</taxon>
        <taxon>Basidiomycota</taxon>
        <taxon>Ustilaginomycotina</taxon>
        <taxon>Ustilaginomycetes</taxon>
        <taxon>Ustilaginales</taxon>
        <taxon>Ustilaginaceae</taxon>
        <taxon>Ustilago</taxon>
    </lineage>
</organism>
<evidence type="ECO:0000256" key="1">
    <source>
        <dbReference type="ARBA" id="ARBA00022729"/>
    </source>
</evidence>
<dbReference type="SUPFAM" id="SSF49363">
    <property type="entry name" value="Purple acid phosphatase, N-terminal domain"/>
    <property type="match status" value="1"/>
</dbReference>
<feature type="region of interest" description="Disordered" evidence="4">
    <location>
        <begin position="370"/>
        <end position="392"/>
    </location>
</feature>
<evidence type="ECO:0000259" key="7">
    <source>
        <dbReference type="Pfam" id="PF16656"/>
    </source>
</evidence>
<dbReference type="InterPro" id="IPR041792">
    <property type="entry name" value="MPP_PAP"/>
</dbReference>
<dbReference type="Pfam" id="PF16656">
    <property type="entry name" value="Pur_ac_phosph_N"/>
    <property type="match status" value="1"/>
</dbReference>
<dbReference type="Pfam" id="PF00149">
    <property type="entry name" value="Metallophos"/>
    <property type="match status" value="1"/>
</dbReference>
<dbReference type="Proteomes" id="UP000324022">
    <property type="component" value="Unassembled WGS sequence"/>
</dbReference>
<dbReference type="PANTHER" id="PTHR45867">
    <property type="entry name" value="PURPLE ACID PHOSPHATASE"/>
    <property type="match status" value="1"/>
</dbReference>
<evidence type="ECO:0000256" key="2">
    <source>
        <dbReference type="ARBA" id="ARBA00023180"/>
    </source>
</evidence>
<dbReference type="SUPFAM" id="SSF56300">
    <property type="entry name" value="Metallo-dependent phosphatases"/>
    <property type="match status" value="1"/>
</dbReference>
<feature type="domain" description="Calcineurin-like phosphoesterase" evidence="5">
    <location>
        <begin position="195"/>
        <end position="458"/>
    </location>
</feature>
<evidence type="ECO:0000259" key="6">
    <source>
        <dbReference type="Pfam" id="PF14008"/>
    </source>
</evidence>
<dbReference type="InterPro" id="IPR025733">
    <property type="entry name" value="PAPs_C"/>
</dbReference>
<dbReference type="EC" id="3.1.3.2" evidence="3"/>
<dbReference type="AlphaFoldDB" id="A0A5C3E079"/>
<protein>
    <recommendedName>
        <fullName evidence="3">Purple acid phosphatase</fullName>
        <ecNumber evidence="3">3.1.3.2</ecNumber>
    </recommendedName>
</protein>
<evidence type="ECO:0000313" key="9">
    <source>
        <dbReference type="Proteomes" id="UP000324022"/>
    </source>
</evidence>
<keyword evidence="1 3" id="KW-0732">Signal</keyword>
<dbReference type="Gene3D" id="3.60.21.10">
    <property type="match status" value="1"/>
</dbReference>
<proteinExistence type="inferred from homology"/>
<reference evidence="8 9" key="1">
    <citation type="submission" date="2018-03" db="EMBL/GenBank/DDBJ databases">
        <authorList>
            <person name="Guldener U."/>
        </authorList>
    </citation>
    <scope>NUCLEOTIDE SEQUENCE [LARGE SCALE GENOMIC DNA]</scope>
    <source>
        <strain evidence="8 9">NBRC100155</strain>
    </source>
</reference>
<dbReference type="Gene3D" id="2.60.40.380">
    <property type="entry name" value="Purple acid phosphatase-like, N-terminal"/>
    <property type="match status" value="1"/>
</dbReference>
<dbReference type="OrthoDB" id="45007at2759"/>
<dbReference type="InterPro" id="IPR004843">
    <property type="entry name" value="Calcineurin-like_PHP"/>
</dbReference>
<dbReference type="GO" id="GO:0046872">
    <property type="term" value="F:metal ion binding"/>
    <property type="evidence" value="ECO:0007669"/>
    <property type="project" value="InterPro"/>
</dbReference>
<dbReference type="CDD" id="cd00839">
    <property type="entry name" value="MPP_PAPs"/>
    <property type="match status" value="1"/>
</dbReference>
<feature type="domain" description="Purple acid phosphatase C-terminal" evidence="6">
    <location>
        <begin position="481"/>
        <end position="543"/>
    </location>
</feature>
<name>A0A5C3E079_9BASI</name>
<feature type="chain" id="PRO_5023117423" description="Purple acid phosphatase" evidence="3">
    <location>
        <begin position="24"/>
        <end position="550"/>
    </location>
</feature>
<dbReference type="EMBL" id="OOIN01000004">
    <property type="protein sequence ID" value="SPO22886.1"/>
    <property type="molecule type" value="Genomic_DNA"/>
</dbReference>
<dbReference type="InterPro" id="IPR015914">
    <property type="entry name" value="PAPs_N"/>
</dbReference>
<dbReference type="InterPro" id="IPR029052">
    <property type="entry name" value="Metallo-depent_PP-like"/>
</dbReference>
<evidence type="ECO:0000256" key="4">
    <source>
        <dbReference type="SAM" id="MobiDB-lite"/>
    </source>
</evidence>
<dbReference type="Pfam" id="PF14008">
    <property type="entry name" value="Metallophos_C"/>
    <property type="match status" value="1"/>
</dbReference>
<feature type="domain" description="Purple acid phosphatase N-terminal" evidence="7">
    <location>
        <begin position="96"/>
        <end position="184"/>
    </location>
</feature>
<keyword evidence="9" id="KW-1185">Reference proteome</keyword>
<evidence type="ECO:0000259" key="5">
    <source>
        <dbReference type="Pfam" id="PF00149"/>
    </source>
</evidence>